<accession>A7AVF3</accession>
<dbReference type="SMART" id="SM00299">
    <property type="entry name" value="CLH"/>
    <property type="match status" value="6"/>
</dbReference>
<dbReference type="InParanoid" id="A7AVF3"/>
<dbReference type="GO" id="GO:0006898">
    <property type="term" value="P:receptor-mediated endocytosis"/>
    <property type="evidence" value="ECO:0007669"/>
    <property type="project" value="TreeGrafter"/>
</dbReference>
<organism evidence="4 5">
    <name type="scientific">Babesia bovis</name>
    <dbReference type="NCBI Taxonomy" id="5865"/>
    <lineage>
        <taxon>Eukaryota</taxon>
        <taxon>Sar</taxon>
        <taxon>Alveolata</taxon>
        <taxon>Apicomplexa</taxon>
        <taxon>Aconoidasida</taxon>
        <taxon>Piroplasmida</taxon>
        <taxon>Babesiidae</taxon>
        <taxon>Babesia</taxon>
    </lineage>
</organism>
<keyword evidence="2" id="KW-0802">TPR repeat</keyword>
<dbReference type="EMBL" id="AAXT01000004">
    <property type="protein sequence ID" value="EDO05779.1"/>
    <property type="molecule type" value="Genomic_DNA"/>
</dbReference>
<dbReference type="InterPro" id="IPR011990">
    <property type="entry name" value="TPR-like_helical_dom_sf"/>
</dbReference>
<dbReference type="Pfam" id="PF13838">
    <property type="entry name" value="Clathrin_H_link"/>
    <property type="match status" value="1"/>
</dbReference>
<feature type="repeat" description="CHCR" evidence="3">
    <location>
        <begin position="1468"/>
        <end position="1611"/>
    </location>
</feature>
<reference evidence="5" key="2">
    <citation type="journal article" date="2020" name="Data Brief">
        <title>Transcriptome dataset of Babesia bovis life stages within vertebrate and invertebrate hosts.</title>
        <authorList>
            <person name="Ueti M.W."/>
            <person name="Johnson W.C."/>
            <person name="Kappmeyer L.S."/>
            <person name="Herndon D.R."/>
            <person name="Mousel M.R."/>
            <person name="Reif K.E."/>
            <person name="Taus N.S."/>
            <person name="Ifeonu O.O."/>
            <person name="Silva J.C."/>
            <person name="Suarez C.E."/>
            <person name="Brayton K.A."/>
        </authorList>
    </citation>
    <scope>NUCLEOTIDE SEQUENCE [LARGE SCALE GENOMIC DNA]</scope>
</reference>
<feature type="repeat" description="CHCR" evidence="3">
    <location>
        <begin position="569"/>
        <end position="727"/>
    </location>
</feature>
<comment type="subcellular location">
    <subcellularLocation>
        <location evidence="1">Cytoplasmic vesicle membrane</location>
        <topology evidence="1">Peripheral membrane protein</topology>
        <orientation evidence="1">Cytoplasmic side</orientation>
    </subcellularLocation>
    <subcellularLocation>
        <location evidence="1">Membrane</location>
        <location evidence="1">Coated pit</location>
        <topology evidence="1">Peripheral membrane protein</topology>
        <orientation evidence="1">Cytoplasmic side</orientation>
    </subcellularLocation>
</comment>
<dbReference type="InterPro" id="IPR016024">
    <property type="entry name" value="ARM-type_fold"/>
</dbReference>
<dbReference type="GO" id="GO:0032051">
    <property type="term" value="F:clathrin light chain binding"/>
    <property type="evidence" value="ECO:0007669"/>
    <property type="project" value="InterPro"/>
</dbReference>
<dbReference type="VEuPathDB" id="PiroplasmaDB:BBOV_IV001820"/>
<reference evidence="4 5" key="1">
    <citation type="journal article" date="2007" name="PLoS Pathog.">
        <title>Genome sequence of Babesia bovis and comparative analysis of apicomplexan hemoprotozoa.</title>
        <authorList>
            <person name="Brayton K.A."/>
            <person name="Lau A.O.T."/>
            <person name="Herndon D.R."/>
            <person name="Hannick L."/>
            <person name="Kappmeyer L.S."/>
            <person name="Berens S.J."/>
            <person name="Bidwell S.L."/>
            <person name="Brown W.C."/>
            <person name="Crabtree J."/>
            <person name="Fadrosh D."/>
            <person name="Feldblum T."/>
            <person name="Forberger H.A."/>
            <person name="Haas B.J."/>
            <person name="Howell J.M."/>
            <person name="Khouri H."/>
            <person name="Koo H."/>
            <person name="Mann D.J."/>
            <person name="Norimine J."/>
            <person name="Paulsen I.T."/>
            <person name="Radune D."/>
            <person name="Ren Q."/>
            <person name="Smith R.K. Jr."/>
            <person name="Suarez C.E."/>
            <person name="White O."/>
            <person name="Wortman J.R."/>
            <person name="Knowles D.P. Jr."/>
            <person name="McElwain T.F."/>
            <person name="Nene V.M."/>
        </authorList>
    </citation>
    <scope>NUCLEOTIDE SEQUENCE [LARGE SCALE GENOMIC DNA]</scope>
    <source>
        <strain evidence="4">T2Bo</strain>
    </source>
</reference>
<dbReference type="PANTHER" id="PTHR10292">
    <property type="entry name" value="CLATHRIN HEAVY CHAIN RELATED"/>
    <property type="match status" value="1"/>
</dbReference>
<keyword evidence="5" id="KW-1185">Reference proteome</keyword>
<dbReference type="Gene3D" id="1.25.40.10">
    <property type="entry name" value="Tetratricopeptide repeat domain"/>
    <property type="match status" value="2"/>
</dbReference>
<dbReference type="Gene3D" id="1.25.40.730">
    <property type="match status" value="1"/>
</dbReference>
<feature type="repeat" description="TPR" evidence="2">
    <location>
        <begin position="1151"/>
        <end position="1184"/>
    </location>
</feature>
<dbReference type="PANTHER" id="PTHR10292:SF1">
    <property type="entry name" value="CLATHRIN HEAVY CHAIN"/>
    <property type="match status" value="1"/>
</dbReference>
<keyword evidence="1" id="KW-0472">Membrane</keyword>
<dbReference type="InterPro" id="IPR000547">
    <property type="entry name" value="Clathrin_H-chain/VPS_repeat"/>
</dbReference>
<dbReference type="OMA" id="HCYDLLH"/>
<dbReference type="PROSITE" id="PS50236">
    <property type="entry name" value="CHCR"/>
    <property type="match status" value="5"/>
</dbReference>
<comment type="function">
    <text evidence="1">Clathrin is the major protein of the polyhedral coat of coated pits and vesicles.</text>
</comment>
<dbReference type="GO" id="GO:0030132">
    <property type="term" value="C:clathrin coat of coated pit"/>
    <property type="evidence" value="ECO:0007669"/>
    <property type="project" value="InterPro"/>
</dbReference>
<dbReference type="KEGG" id="bbo:BBOV_IV001820"/>
<gene>
    <name evidence="4" type="ORF">BBOV_IV001820</name>
</gene>
<evidence type="ECO:0000313" key="4">
    <source>
        <dbReference type="EMBL" id="EDO05779.1"/>
    </source>
</evidence>
<dbReference type="InterPro" id="IPR016025">
    <property type="entry name" value="Clathrin_H-chain_N"/>
</dbReference>
<dbReference type="GO" id="GO:0071439">
    <property type="term" value="C:clathrin complex"/>
    <property type="evidence" value="ECO:0007669"/>
    <property type="project" value="InterPro"/>
</dbReference>
<evidence type="ECO:0000256" key="1">
    <source>
        <dbReference type="PIRNR" id="PIRNR002290"/>
    </source>
</evidence>
<dbReference type="SUPFAM" id="SSF48371">
    <property type="entry name" value="ARM repeat"/>
    <property type="match status" value="5"/>
</dbReference>
<evidence type="ECO:0000313" key="5">
    <source>
        <dbReference type="Proteomes" id="UP000002173"/>
    </source>
</evidence>
<dbReference type="PIRSF" id="PIRSF002290">
    <property type="entry name" value="Clathrin_H_chain"/>
    <property type="match status" value="1"/>
</dbReference>
<dbReference type="FunCoup" id="A7AVF3">
    <property type="interactions" value="369"/>
</dbReference>
<dbReference type="Proteomes" id="UP000002173">
    <property type="component" value="Unassembled WGS sequence"/>
</dbReference>
<dbReference type="GO" id="GO:0006886">
    <property type="term" value="P:intracellular protein transport"/>
    <property type="evidence" value="ECO:0007669"/>
    <property type="project" value="UniProtKB-UniRule"/>
</dbReference>
<keyword evidence="1" id="KW-0968">Cytoplasmic vesicle</keyword>
<comment type="caution">
    <text evidence="4">The sequence shown here is derived from an EMBL/GenBank/DDBJ whole genome shotgun (WGS) entry which is preliminary data.</text>
</comment>
<dbReference type="InterPro" id="IPR019734">
    <property type="entry name" value="TPR_rpt"/>
</dbReference>
<dbReference type="RefSeq" id="XP_001609347.1">
    <property type="nucleotide sequence ID" value="XM_001609297.1"/>
</dbReference>
<dbReference type="GO" id="GO:0005198">
    <property type="term" value="F:structural molecule activity"/>
    <property type="evidence" value="ECO:0007669"/>
    <property type="project" value="InterPro"/>
</dbReference>
<keyword evidence="1" id="KW-0168">Coated pit</keyword>
<dbReference type="eggNOG" id="KOG0985">
    <property type="taxonomic scope" value="Eukaryota"/>
</dbReference>
<dbReference type="Gene3D" id="2.130.10.110">
    <property type="entry name" value="Clathrin heavy-chain terminal domain"/>
    <property type="match status" value="1"/>
</dbReference>
<name>A7AVF3_BABBO</name>
<dbReference type="Pfam" id="PF00637">
    <property type="entry name" value="Clathrin"/>
    <property type="match status" value="7"/>
</dbReference>
<protein>
    <recommendedName>
        <fullName evidence="1">Clathrin heavy chain</fullName>
    </recommendedName>
</protein>
<dbReference type="STRING" id="5865.A7AVF3"/>
<proteinExistence type="inferred from homology"/>
<dbReference type="GeneID" id="5477566"/>
<evidence type="ECO:0000256" key="3">
    <source>
        <dbReference type="PROSITE-ProRule" id="PRU01006"/>
    </source>
</evidence>
<dbReference type="InterPro" id="IPR055358">
    <property type="entry name" value="CHCR"/>
</dbReference>
<comment type="similarity">
    <text evidence="1">Belongs to the clathrin heavy chain family.</text>
</comment>
<feature type="repeat" description="CHCR" evidence="3">
    <location>
        <begin position="874"/>
        <end position="1013"/>
    </location>
</feature>
<feature type="repeat" description="CHCR" evidence="3">
    <location>
        <begin position="1023"/>
        <end position="1170"/>
    </location>
</feature>
<evidence type="ECO:0000256" key="2">
    <source>
        <dbReference type="PROSITE-ProRule" id="PRU00339"/>
    </source>
</evidence>
<dbReference type="GO" id="GO:0030130">
    <property type="term" value="C:clathrin coat of trans-Golgi network vesicle"/>
    <property type="evidence" value="ECO:0007669"/>
    <property type="project" value="InterPro"/>
</dbReference>
<reference evidence="5" key="3">
    <citation type="journal article" date="2021" name="Int. J. Parasitol.">
        <title>Comparative analysis of gene expression between Babesia bovis blood stages and kinetes allowed by improved genome annotation.</title>
        <authorList>
            <person name="Ueti M.W."/>
            <person name="Johnson W.C."/>
            <person name="Kappmeyer L.S."/>
            <person name="Herndon D.R."/>
            <person name="Mousel M.R."/>
            <person name="Reif K.E."/>
            <person name="Taus N.S."/>
            <person name="Ifeonu O.O."/>
            <person name="Silva J.C."/>
            <person name="Suarez C.E."/>
            <person name="Brayton K.A."/>
        </authorList>
    </citation>
    <scope>NUCLEOTIDE SEQUENCE [LARGE SCALE GENOMIC DNA]</scope>
</reference>
<dbReference type="InterPro" id="IPR016341">
    <property type="entry name" value="Clathrin_heavy_chain"/>
</dbReference>
<sequence>MAGAPVKINTLLRLNSLGFKDGCFRFGALTLGGDRFVCIRESDESSHSVSIIDLYNGNEVSRRPIKAESTIMNPHKPIIALKASIQNGHFIQVFHLETKEKIGTHQFTESVVFWNWISPTKLGIVTDNSVYHWNIGSEEPVLIFNRSGKLAEPSTKLVDYASDAENKWCILTGVYSTDQGATVEGAIQLYSTERRQQQLLEGYAGTFGKLRISTESPDATGLLVFCEHKRGGQTSKLHCMDVYSQRTEGSPVPLKVSKDIEGLHSNTGDFPRFVHILDSCGFVCIITKCGFAYYHDVATATPLYSCKISDSPIFAAAAKYVDGKVAGSIAVNQSGDIIEILIDENRILSTLKCPEEVRISLATRFGYPGSESLMMRSFEEYFSRREYKQAALLVATLKNGALRTNETMERFLNAPVLAGETSPALHYFSVMLEHGKLTYQESLGLVRRVVAQGRKELVKKWLDEGKLTESEELGDLLRTMDPLLAFKMFVSLCCHMKAILCLLDAGHATKVVPYIRKIASSNVTHTTGSTGDKVAQVDGLPSMNVVVEHMLSTQPTDIISFINDLISGLGPDEPLCDVGSVAEILIKHNKLQELTKILLEYLKPNRVEHAALQTRLLEVNLQQQPRVADMILQLNVLTHFDRAYIARLCEDAGMFDMAIQHYNSFFDVKRLIIKAGGNMNRAVLEKSMKNMSPENALEVLREMLDSAEISNDHVVSCALTMHNHIGTMQVVQLFERSASSDVLFSFLRALPVISQGSAAESTEQNATIVYTFIKCCIDRNEMEDLERICKESNVYDGVRVKDLLKQSALPNPKSLLIVCHKLGELAELTEYLYRNGMEKAIEVYVNTINPGGVATVVSTLFDLSASEHVIHSILENLHDPNGMKALIQIADERHQLLMLRDWLEKRVEEGHKETEIHTALAKIRVSSQKDAEQFLSTNKIYDRSIIGRFCEDRDPMLAYLVYSEAQLDSDVLRLCIGNGFYKMLAAYALKRSSPSLWHDIFSETSGLDDDNRKHVCEELVILAPDSSNASEISCALKALLDAGMNEEVIALLEQLLLKQTQFSSSSNLQNLLLATAVKTNPSKLEEYLSKLDNYDVAALSKLSDSLGQSRSSFAILKSAGRSLDALEALLSTTDADVLEEAHEYVQSLDKSELWFRLGRAYLGEKKVAQAIDAYVRSGDLSDHQRIKHACSNEPELFLQWLSNGRALKKSRDLDTDYLLCLADRGDIDKFKEVLNGQHSADVGYVGSKLMESRKYREAVLIYSSIPNFAKLALCHLHLGEFYQAADAALNSRNPQVLRQVVEECVGKNQLGTAHKVAIELLTYPDFLPGIVTLYETTGNTNELIKLLEKSAPSVAVSTELAIAIAKYKPEELMNHFKTNFTTEELLVCINTARVARECCNLWLWQEAVYLYSLDTPDTALISMIAHYGLAWDEKLFFETAATANNPEALYKAIHFCIQCKPLLLSRLLACAKGRVDAVRVVKILRNAGCLGLARNYLEQVADKTSGAVNDALFEIYVEEEECELLERSLEKLTTFDQAKLCAMLQEHRLPKMRSIAAQLYIQSRDFGKAAVIYRRNGDYVDAIMGVQTSRSESLAMDMVRYFVDQGLLEEFLVCLIVNYSLLDPADVLEYAWLHKVDMDILVPFLSHTIRTVSKAVSRPAAVQRPPPPPQLSLPFH</sequence>
<dbReference type="SUPFAM" id="SSF50989">
    <property type="entry name" value="Clathrin heavy-chain terminal domain"/>
    <property type="match status" value="1"/>
</dbReference>
<dbReference type="PROSITE" id="PS50005">
    <property type="entry name" value="TPR"/>
    <property type="match status" value="1"/>
</dbReference>
<feature type="repeat" description="CHCR" evidence="3">
    <location>
        <begin position="1318"/>
        <end position="1465"/>
    </location>
</feature>